<dbReference type="AlphaFoldDB" id="A0A8H7RE88"/>
<evidence type="ECO:0000313" key="2">
    <source>
        <dbReference type="Proteomes" id="UP000603453"/>
    </source>
</evidence>
<reference evidence="1" key="1">
    <citation type="submission" date="2020-12" db="EMBL/GenBank/DDBJ databases">
        <title>Metabolic potential, ecology and presence of endohyphal bacteria is reflected in genomic diversity of Mucoromycotina.</title>
        <authorList>
            <person name="Muszewska A."/>
            <person name="Okrasinska A."/>
            <person name="Steczkiewicz K."/>
            <person name="Drgas O."/>
            <person name="Orlowska M."/>
            <person name="Perlinska-Lenart U."/>
            <person name="Aleksandrzak-Piekarczyk T."/>
            <person name="Szatraj K."/>
            <person name="Zielenkiewicz U."/>
            <person name="Pilsyk S."/>
            <person name="Malc E."/>
            <person name="Mieczkowski P."/>
            <person name="Kruszewska J.S."/>
            <person name="Biernat P."/>
            <person name="Pawlowska J."/>
        </authorList>
    </citation>
    <scope>NUCLEOTIDE SEQUENCE</scope>
    <source>
        <strain evidence="1">WA0000017839</strain>
    </source>
</reference>
<dbReference type="InterPro" id="IPR007174">
    <property type="entry name" value="Las1"/>
</dbReference>
<dbReference type="GO" id="GO:0004519">
    <property type="term" value="F:endonuclease activity"/>
    <property type="evidence" value="ECO:0007669"/>
    <property type="project" value="InterPro"/>
</dbReference>
<keyword evidence="2" id="KW-1185">Reference proteome</keyword>
<comment type="caution">
    <text evidence="1">The sequence shown here is derived from an EMBL/GenBank/DDBJ whole genome shotgun (WGS) entry which is preliminary data.</text>
</comment>
<sequence>MVQNRKRYVPWIDYTEFENVYQWLFADRKTEKDTIQLGLDRVQTWTHRSECPSAVEMTAAFIAIILRDEQTPLPHKELRLMYALAIIRFVNGLVDPVQKGIFAKSTYTLARTLGLPSWFVDLRHMGTHERLPSLTVLRAAAIQAVGWLHENYWIHNIKPEHEKNTYLQNVEIKGKLNVYKECRKTFLKEKLGGDPNADPTTYVAAIEALIEIIDDDAIQDNVIPLLLGVGGLVPTGKKKRASAENMSISRGLIELWTPLIQGLDVGFPAFGSQLVSFMIQKLDTNYDFVLDEIALNPYAAFAIQNAEDPTKSPTYLLTLTCWLRHFVGEFKIPHQKRTLSHLTMDDILEDCLRNPNYYTRSVLQSVVNVDPELGQSIKPFTRYIDQMIMKNLQTDKIAKSSDTTLPSIDEDTLQRELETLETQLAQVKAAEIESVVVKSTRPEKRKLDKMIDLDPSWKLYQGWRPCPMGTLPNGKVPCLDMPII</sequence>
<dbReference type="Pfam" id="PF04031">
    <property type="entry name" value="Las1"/>
    <property type="match status" value="1"/>
</dbReference>
<name>A0A8H7RE88_9FUNG</name>
<dbReference type="GO" id="GO:0000470">
    <property type="term" value="P:maturation of LSU-rRNA"/>
    <property type="evidence" value="ECO:0007669"/>
    <property type="project" value="TreeGrafter"/>
</dbReference>
<dbReference type="GO" id="GO:0030687">
    <property type="term" value="C:preribosome, large subunit precursor"/>
    <property type="evidence" value="ECO:0007669"/>
    <property type="project" value="TreeGrafter"/>
</dbReference>
<organism evidence="1 2">
    <name type="scientific">Mucor saturninus</name>
    <dbReference type="NCBI Taxonomy" id="64648"/>
    <lineage>
        <taxon>Eukaryota</taxon>
        <taxon>Fungi</taxon>
        <taxon>Fungi incertae sedis</taxon>
        <taxon>Mucoromycota</taxon>
        <taxon>Mucoromycotina</taxon>
        <taxon>Mucoromycetes</taxon>
        <taxon>Mucorales</taxon>
        <taxon>Mucorineae</taxon>
        <taxon>Mucoraceae</taxon>
        <taxon>Mucor</taxon>
    </lineage>
</organism>
<gene>
    <name evidence="1" type="ORF">INT47_010455</name>
</gene>
<dbReference type="PANTHER" id="PTHR15002">
    <property type="entry name" value="RIBOSOMAL BIOGENESIS PROTEIN LAS1L"/>
    <property type="match status" value="1"/>
</dbReference>
<evidence type="ECO:0008006" key="3">
    <source>
        <dbReference type="Google" id="ProtNLM"/>
    </source>
</evidence>
<proteinExistence type="predicted"/>
<dbReference type="Proteomes" id="UP000603453">
    <property type="component" value="Unassembled WGS sequence"/>
</dbReference>
<dbReference type="GO" id="GO:0090730">
    <property type="term" value="C:Las1 complex"/>
    <property type="evidence" value="ECO:0007669"/>
    <property type="project" value="InterPro"/>
</dbReference>
<accession>A0A8H7RE88</accession>
<evidence type="ECO:0000313" key="1">
    <source>
        <dbReference type="EMBL" id="KAG2208093.1"/>
    </source>
</evidence>
<dbReference type="EMBL" id="JAEPRD010000021">
    <property type="protein sequence ID" value="KAG2208093.1"/>
    <property type="molecule type" value="Genomic_DNA"/>
</dbReference>
<dbReference type="OrthoDB" id="10263222at2759"/>
<dbReference type="GO" id="GO:0000460">
    <property type="term" value="P:maturation of 5.8S rRNA"/>
    <property type="evidence" value="ECO:0007669"/>
    <property type="project" value="TreeGrafter"/>
</dbReference>
<dbReference type="PANTHER" id="PTHR15002:SF0">
    <property type="entry name" value="RIBOSOMAL BIOGENESIS PROTEIN LAS1L"/>
    <property type="match status" value="1"/>
</dbReference>
<protein>
    <recommendedName>
        <fullName evidence="3">Las1-domain-containing protein</fullName>
    </recommendedName>
</protein>